<evidence type="ECO:0000313" key="5">
    <source>
        <dbReference type="EMBL" id="QTA92753.1"/>
    </source>
</evidence>
<dbReference type="Proteomes" id="UP000663722">
    <property type="component" value="Chromosome"/>
</dbReference>
<dbReference type="KEGG" id="dmm:dnm_088420"/>
<dbReference type="PANTHER" id="PTHR43691:SF11">
    <property type="entry name" value="FI09636P-RELATED"/>
    <property type="match status" value="1"/>
</dbReference>
<dbReference type="NCBIfam" id="NF008383">
    <property type="entry name" value="PRK11178.1"/>
    <property type="match status" value="1"/>
</dbReference>
<comment type="catalytic activity">
    <reaction evidence="3">
        <text>uridine + phosphate = alpha-D-ribose 1-phosphate + uracil</text>
        <dbReference type="Rhea" id="RHEA:24388"/>
        <dbReference type="ChEBI" id="CHEBI:16704"/>
        <dbReference type="ChEBI" id="CHEBI:17568"/>
        <dbReference type="ChEBI" id="CHEBI:43474"/>
        <dbReference type="ChEBI" id="CHEBI:57720"/>
        <dbReference type="EC" id="2.4.2.3"/>
    </reaction>
</comment>
<evidence type="ECO:0000256" key="3">
    <source>
        <dbReference type="ARBA" id="ARBA00048447"/>
    </source>
</evidence>
<organism evidence="5 6">
    <name type="scientific">Desulfonema magnum</name>
    <dbReference type="NCBI Taxonomy" id="45655"/>
    <lineage>
        <taxon>Bacteria</taxon>
        <taxon>Pseudomonadati</taxon>
        <taxon>Thermodesulfobacteriota</taxon>
        <taxon>Desulfobacteria</taxon>
        <taxon>Desulfobacterales</taxon>
        <taxon>Desulfococcaceae</taxon>
        <taxon>Desulfonema</taxon>
    </lineage>
</organism>
<evidence type="ECO:0000256" key="1">
    <source>
        <dbReference type="ARBA" id="ARBA00011888"/>
    </source>
</evidence>
<sequence>MKTLYHLRLNKKIIRDASIVLLPGDPDRVPKIAQFLDHPNALESNREWNSYIGELQGIPILIVSTGVGGPATSICADELAQIGIRTFIRVGTTGAIQPHIKVGDVIITSASVRSDGASKDFAPIEYPAAADFDVTSALVQSAKASDCNFHVGITASTDTFYQGQERYDSFSGSVPPRLKGSLKEWQRLNVLNYEMESATLLTMCASMGLKAGCVTGVLVNRTIQENIDSDIVASVELKAISVAVNAVKNLIKVVRF</sequence>
<name>A0A975BW50_9BACT</name>
<dbReference type="GO" id="GO:0009166">
    <property type="term" value="P:nucleotide catabolic process"/>
    <property type="evidence" value="ECO:0007669"/>
    <property type="project" value="InterPro"/>
</dbReference>
<dbReference type="Pfam" id="PF01048">
    <property type="entry name" value="PNP_UDP_1"/>
    <property type="match status" value="1"/>
</dbReference>
<dbReference type="InterPro" id="IPR000845">
    <property type="entry name" value="Nucleoside_phosphorylase_d"/>
</dbReference>
<evidence type="ECO:0000313" key="6">
    <source>
        <dbReference type="Proteomes" id="UP000663722"/>
    </source>
</evidence>
<keyword evidence="6" id="KW-1185">Reference proteome</keyword>
<dbReference type="GO" id="GO:0004850">
    <property type="term" value="F:uridine phosphorylase activity"/>
    <property type="evidence" value="ECO:0007669"/>
    <property type="project" value="UniProtKB-EC"/>
</dbReference>
<dbReference type="InterPro" id="IPR010058">
    <property type="entry name" value="Uridine_phosphorylase"/>
</dbReference>
<accession>A0A975BW50</accession>
<evidence type="ECO:0000259" key="4">
    <source>
        <dbReference type="Pfam" id="PF01048"/>
    </source>
</evidence>
<dbReference type="EC" id="2.4.2.3" evidence="1"/>
<dbReference type="EMBL" id="CP061800">
    <property type="protein sequence ID" value="QTA92753.1"/>
    <property type="molecule type" value="Genomic_DNA"/>
</dbReference>
<dbReference type="NCBIfam" id="TIGR01718">
    <property type="entry name" value="Uridine-psphlse"/>
    <property type="match status" value="1"/>
</dbReference>
<dbReference type="RefSeq" id="WP_207679986.1">
    <property type="nucleotide sequence ID" value="NZ_CP061800.1"/>
</dbReference>
<reference evidence="5" key="1">
    <citation type="journal article" date="2021" name="Microb. Physiol.">
        <title>Proteogenomic Insights into the Physiology of Marine, Sulfate-Reducing, Filamentous Desulfonema limicola and Desulfonema magnum.</title>
        <authorList>
            <person name="Schnaars V."/>
            <person name="Wohlbrand L."/>
            <person name="Scheve S."/>
            <person name="Hinrichs C."/>
            <person name="Reinhardt R."/>
            <person name="Rabus R."/>
        </authorList>
    </citation>
    <scope>NUCLEOTIDE SEQUENCE</scope>
    <source>
        <strain evidence="5">4be13</strain>
    </source>
</reference>
<dbReference type="CDD" id="cd17767">
    <property type="entry name" value="UP_EcUdp-like"/>
    <property type="match status" value="1"/>
</dbReference>
<dbReference type="AlphaFoldDB" id="A0A975BW50"/>
<dbReference type="InterPro" id="IPR035994">
    <property type="entry name" value="Nucleoside_phosphorylase_sf"/>
</dbReference>
<dbReference type="PANTHER" id="PTHR43691">
    <property type="entry name" value="URIDINE PHOSPHORYLASE"/>
    <property type="match status" value="1"/>
</dbReference>
<protein>
    <recommendedName>
        <fullName evidence="2">Uridine phosphorylase</fullName>
        <ecNumber evidence="1">2.4.2.3</ecNumber>
    </recommendedName>
</protein>
<evidence type="ECO:0000256" key="2">
    <source>
        <dbReference type="ARBA" id="ARBA00021980"/>
    </source>
</evidence>
<proteinExistence type="predicted"/>
<dbReference type="GO" id="GO:0009116">
    <property type="term" value="P:nucleoside metabolic process"/>
    <property type="evidence" value="ECO:0007669"/>
    <property type="project" value="InterPro"/>
</dbReference>
<dbReference type="GO" id="GO:0005829">
    <property type="term" value="C:cytosol"/>
    <property type="evidence" value="ECO:0007669"/>
    <property type="project" value="TreeGrafter"/>
</dbReference>
<dbReference type="SUPFAM" id="SSF53167">
    <property type="entry name" value="Purine and uridine phosphorylases"/>
    <property type="match status" value="1"/>
</dbReference>
<gene>
    <name evidence="5" type="primary">udp</name>
    <name evidence="5" type="ORF">dnm_088420</name>
</gene>
<dbReference type="Gene3D" id="3.40.50.1580">
    <property type="entry name" value="Nucleoside phosphorylase domain"/>
    <property type="match status" value="1"/>
</dbReference>
<feature type="domain" description="Nucleoside phosphorylase" evidence="4">
    <location>
        <begin position="19"/>
        <end position="232"/>
    </location>
</feature>